<dbReference type="PANTHER" id="PTHR11079">
    <property type="entry name" value="CYTOSINE DEAMINASE FAMILY MEMBER"/>
    <property type="match status" value="1"/>
</dbReference>
<evidence type="ECO:0000259" key="3">
    <source>
        <dbReference type="PROSITE" id="PS51747"/>
    </source>
</evidence>
<dbReference type="InterPro" id="IPR016192">
    <property type="entry name" value="APOBEC/CMP_deaminase_Zn-bd"/>
</dbReference>
<evidence type="ECO:0000313" key="4">
    <source>
        <dbReference type="EMBL" id="MFC3104000.1"/>
    </source>
</evidence>
<dbReference type="InterPro" id="IPR002125">
    <property type="entry name" value="CMP_dCMP_dom"/>
</dbReference>
<feature type="domain" description="CMP/dCMP-type deaminase" evidence="3">
    <location>
        <begin position="1"/>
        <end position="115"/>
    </location>
</feature>
<sequence>MDADYFMREALVEGRRARAHCEPNPPVGCVIVADDEIVSRGHTQSPGRAHAEAAALASLGSIDFAKVTVFVTLEPCSFHGRTPSCATALAELGVSKVVIALIDPDPRNSGAGVELLRQSDVQVEVGVLCEEVYHDLRPYLKDANKSLQLTAQSAAALWVPSAAFGCSGGN</sequence>
<evidence type="ECO:0000256" key="2">
    <source>
        <dbReference type="ARBA" id="ARBA00022833"/>
    </source>
</evidence>
<protein>
    <submittedName>
        <fullName evidence="4">Bifunctional diaminohydroxyphosphoribosylaminopyrimidine deaminase/5-amino-6-(5-phosphoribosylamino)uracil reductase RibD</fullName>
    </submittedName>
</protein>
<dbReference type="InterPro" id="IPR016193">
    <property type="entry name" value="Cytidine_deaminase-like"/>
</dbReference>
<reference evidence="5" key="1">
    <citation type="journal article" date="2019" name="Int. J. Syst. Evol. Microbiol.">
        <title>The Global Catalogue of Microorganisms (GCM) 10K type strain sequencing project: providing services to taxonomists for standard genome sequencing and annotation.</title>
        <authorList>
            <consortium name="The Broad Institute Genomics Platform"/>
            <consortium name="The Broad Institute Genome Sequencing Center for Infectious Disease"/>
            <person name="Wu L."/>
            <person name="Ma J."/>
        </authorList>
    </citation>
    <scope>NUCLEOTIDE SEQUENCE [LARGE SCALE GENOMIC DNA]</scope>
    <source>
        <strain evidence="5">KCTC 52640</strain>
    </source>
</reference>
<keyword evidence="2" id="KW-0862">Zinc</keyword>
<dbReference type="Gene3D" id="3.40.140.10">
    <property type="entry name" value="Cytidine Deaminase, domain 2"/>
    <property type="match status" value="1"/>
</dbReference>
<dbReference type="RefSeq" id="WP_380688569.1">
    <property type="nucleotide sequence ID" value="NZ_JBHRSS010000003.1"/>
</dbReference>
<dbReference type="PROSITE" id="PS51747">
    <property type="entry name" value="CYT_DCMP_DEAMINASES_2"/>
    <property type="match status" value="1"/>
</dbReference>
<gene>
    <name evidence="4" type="ORF">ACFOSU_08855</name>
</gene>
<evidence type="ECO:0000313" key="5">
    <source>
        <dbReference type="Proteomes" id="UP001595462"/>
    </source>
</evidence>
<name>A0ABV7EMQ9_9GAMM</name>
<dbReference type="EMBL" id="JBHRSS010000003">
    <property type="protein sequence ID" value="MFC3104000.1"/>
    <property type="molecule type" value="Genomic_DNA"/>
</dbReference>
<comment type="caution">
    <text evidence="4">The sequence shown here is derived from an EMBL/GenBank/DDBJ whole genome shotgun (WGS) entry which is preliminary data.</text>
</comment>
<organism evidence="4 5">
    <name type="scientific">Salinisphaera aquimarina</name>
    <dbReference type="NCBI Taxonomy" id="2094031"/>
    <lineage>
        <taxon>Bacteria</taxon>
        <taxon>Pseudomonadati</taxon>
        <taxon>Pseudomonadota</taxon>
        <taxon>Gammaproteobacteria</taxon>
        <taxon>Salinisphaerales</taxon>
        <taxon>Salinisphaeraceae</taxon>
        <taxon>Salinisphaera</taxon>
    </lineage>
</organism>
<dbReference type="PANTHER" id="PTHR11079:SF162">
    <property type="entry name" value="RIBOFLAVIN BIOSYNTHESIS PROTEIN PYRD, CHLOROPLASTIC"/>
    <property type="match status" value="1"/>
</dbReference>
<dbReference type="Pfam" id="PF00383">
    <property type="entry name" value="dCMP_cyt_deam_1"/>
    <property type="match status" value="1"/>
</dbReference>
<keyword evidence="1" id="KW-0479">Metal-binding</keyword>
<accession>A0ABV7EMQ9</accession>
<dbReference type="Proteomes" id="UP001595462">
    <property type="component" value="Unassembled WGS sequence"/>
</dbReference>
<proteinExistence type="predicted"/>
<evidence type="ECO:0000256" key="1">
    <source>
        <dbReference type="ARBA" id="ARBA00022723"/>
    </source>
</evidence>
<keyword evidence="5" id="KW-1185">Reference proteome</keyword>
<dbReference type="PROSITE" id="PS00903">
    <property type="entry name" value="CYT_DCMP_DEAMINASES_1"/>
    <property type="match status" value="1"/>
</dbReference>
<dbReference type="SUPFAM" id="SSF53927">
    <property type="entry name" value="Cytidine deaminase-like"/>
    <property type="match status" value="1"/>
</dbReference>
<dbReference type="CDD" id="cd01284">
    <property type="entry name" value="Riboflavin_deaminase-reductase"/>
    <property type="match status" value="1"/>
</dbReference>